<keyword evidence="1" id="KW-0175">Coiled coil</keyword>
<evidence type="ECO:0000259" key="2">
    <source>
        <dbReference type="Pfam" id="PF14417"/>
    </source>
</evidence>
<reference evidence="3 4" key="1">
    <citation type="submission" date="2023-02" db="EMBL/GenBank/DDBJ databases">
        <title>Dictyobacter halimunensis sp. nov., a new member of the class Ktedonobacteria from forest soil in a geothermal area.</title>
        <authorList>
            <person name="Rachmania M.K."/>
            <person name="Ningsih F."/>
            <person name="Sakai Y."/>
            <person name="Yabe S."/>
            <person name="Yokota A."/>
            <person name="Sjamsuridzal W."/>
        </authorList>
    </citation>
    <scope>NUCLEOTIDE SEQUENCE [LARGE SCALE GENOMIC DNA]</scope>
    <source>
        <strain evidence="3 4">S3.2.2.5</strain>
    </source>
</reference>
<comment type="caution">
    <text evidence="3">The sequence shown here is derived from an EMBL/GenBank/DDBJ whole genome shotgun (WGS) entry which is preliminary data.</text>
</comment>
<feature type="domain" description="MEDS" evidence="2">
    <location>
        <begin position="17"/>
        <end position="179"/>
    </location>
</feature>
<proteinExistence type="predicted"/>
<organism evidence="3 4">
    <name type="scientific">Dictyobacter halimunensis</name>
    <dbReference type="NCBI Taxonomy" id="3026934"/>
    <lineage>
        <taxon>Bacteria</taxon>
        <taxon>Bacillati</taxon>
        <taxon>Chloroflexota</taxon>
        <taxon>Ktedonobacteria</taxon>
        <taxon>Ktedonobacterales</taxon>
        <taxon>Dictyobacteraceae</taxon>
        <taxon>Dictyobacter</taxon>
    </lineage>
</organism>
<dbReference type="Proteomes" id="UP001344906">
    <property type="component" value="Unassembled WGS sequence"/>
</dbReference>
<evidence type="ECO:0000313" key="3">
    <source>
        <dbReference type="EMBL" id="GLV57883.1"/>
    </source>
</evidence>
<dbReference type="InterPro" id="IPR025847">
    <property type="entry name" value="MEDS_domain"/>
</dbReference>
<dbReference type="Pfam" id="PF14417">
    <property type="entry name" value="MEDS"/>
    <property type="match status" value="1"/>
</dbReference>
<evidence type="ECO:0000313" key="4">
    <source>
        <dbReference type="Proteomes" id="UP001344906"/>
    </source>
</evidence>
<protein>
    <recommendedName>
        <fullName evidence="2">MEDS domain-containing protein</fullName>
    </recommendedName>
</protein>
<feature type="coiled-coil region" evidence="1">
    <location>
        <begin position="48"/>
        <end position="75"/>
    </location>
</feature>
<keyword evidence="4" id="KW-1185">Reference proteome</keyword>
<dbReference type="EMBL" id="BSRI01000002">
    <property type="protein sequence ID" value="GLV57883.1"/>
    <property type="molecule type" value="Genomic_DNA"/>
</dbReference>
<name>A0ABQ6FUG1_9CHLR</name>
<sequence>MDLSVEGKSERIPPGSHICQLYSKVVEIPSVTARLLRVGLSLNEKCLFAAAPAQVQELREELEKLQVDVDELVKSGQLVLCEERETFLANGKRFDPYFLLSSHQTFIAQALREGWQAVRISMDMTWLAKDIATPEQILKYEAASDAVFTFQNAPIIALMHYDHSKLLPSLVVEMLKLHPISVVGKYIKRNPYYLNSEQYMLKILRINKDKGGRAIPPCDGGLLCALQVWRALRARDCFLCAGSGGA</sequence>
<dbReference type="RefSeq" id="WP_338253929.1">
    <property type="nucleotide sequence ID" value="NZ_BSRI01000002.1"/>
</dbReference>
<accession>A0ABQ6FUG1</accession>
<evidence type="ECO:0000256" key="1">
    <source>
        <dbReference type="SAM" id="Coils"/>
    </source>
</evidence>
<gene>
    <name evidence="3" type="ORF">KDH_47180</name>
</gene>